<dbReference type="Pfam" id="PF06146">
    <property type="entry name" value="PsiE"/>
    <property type="match status" value="1"/>
</dbReference>
<comment type="similarity">
    <text evidence="2">Belongs to the PsiE family.</text>
</comment>
<evidence type="ECO:0000256" key="5">
    <source>
        <dbReference type="ARBA" id="ARBA00022692"/>
    </source>
</evidence>
<keyword evidence="5 9" id="KW-0812">Transmembrane</keyword>
<feature type="transmembrane region" description="Helical" evidence="9">
    <location>
        <begin position="77"/>
        <end position="94"/>
    </location>
</feature>
<dbReference type="GO" id="GO:0005886">
    <property type="term" value="C:plasma membrane"/>
    <property type="evidence" value="ECO:0007669"/>
    <property type="project" value="UniProtKB-SubCell"/>
</dbReference>
<evidence type="ECO:0000256" key="2">
    <source>
        <dbReference type="ARBA" id="ARBA00005632"/>
    </source>
</evidence>
<feature type="transmembrane region" description="Helical" evidence="9">
    <location>
        <begin position="35"/>
        <end position="57"/>
    </location>
</feature>
<evidence type="ECO:0000313" key="11">
    <source>
        <dbReference type="Proteomes" id="UP000504724"/>
    </source>
</evidence>
<keyword evidence="6 9" id="KW-1133">Transmembrane helix</keyword>
<evidence type="ECO:0000256" key="3">
    <source>
        <dbReference type="ARBA" id="ARBA00021903"/>
    </source>
</evidence>
<name>A0A7D4P5N5_9GAMM</name>
<reference evidence="10 11" key="1">
    <citation type="submission" date="2020-05" db="EMBL/GenBank/DDBJ databases">
        <title>Thiomicrorhabdus sediminis sp.nov. and Thiomicrorhabdus xiamenensis sp.nov., novel sulfur-oxidizing bacteria isolated from coastal sediment.</title>
        <authorList>
            <person name="Liu X."/>
        </authorList>
    </citation>
    <scope>NUCLEOTIDE SEQUENCE [LARGE SCALE GENOMIC DNA]</scope>
    <source>
        <strain evidence="10 11">G2</strain>
    </source>
</reference>
<dbReference type="PANTHER" id="PTHR37819">
    <property type="entry name" value="PROTEIN PSIE"/>
    <property type="match status" value="1"/>
</dbReference>
<evidence type="ECO:0000256" key="7">
    <source>
        <dbReference type="ARBA" id="ARBA00023136"/>
    </source>
</evidence>
<keyword evidence="7 9" id="KW-0472">Membrane</keyword>
<dbReference type="GO" id="GO:0016036">
    <property type="term" value="P:cellular response to phosphate starvation"/>
    <property type="evidence" value="ECO:0007669"/>
    <property type="project" value="InterPro"/>
</dbReference>
<comment type="subcellular location">
    <subcellularLocation>
        <location evidence="1">Cell inner membrane</location>
        <topology evidence="1">Multi-pass membrane protein</topology>
    </subcellularLocation>
</comment>
<feature type="transmembrane region" description="Helical" evidence="9">
    <location>
        <begin position="129"/>
        <end position="148"/>
    </location>
</feature>
<dbReference type="EMBL" id="CP054020">
    <property type="protein sequence ID" value="QKI90016.1"/>
    <property type="molecule type" value="Genomic_DNA"/>
</dbReference>
<dbReference type="PANTHER" id="PTHR37819:SF1">
    <property type="entry name" value="PROTEIN PSIE"/>
    <property type="match status" value="1"/>
</dbReference>
<dbReference type="KEGG" id="txa:HQN79_10745"/>
<keyword evidence="11" id="KW-1185">Reference proteome</keyword>
<dbReference type="AlphaFoldDB" id="A0A7D4P5N5"/>
<feature type="compositionally biased region" description="Basic and acidic residues" evidence="8">
    <location>
        <begin position="1"/>
        <end position="15"/>
    </location>
</feature>
<evidence type="ECO:0000256" key="6">
    <source>
        <dbReference type="ARBA" id="ARBA00022989"/>
    </source>
</evidence>
<accession>A0A7D4P5N5</accession>
<feature type="region of interest" description="Disordered" evidence="8">
    <location>
        <begin position="1"/>
        <end position="28"/>
    </location>
</feature>
<dbReference type="RefSeq" id="WP_173286389.1">
    <property type="nucleotide sequence ID" value="NZ_CP054020.1"/>
</dbReference>
<evidence type="ECO:0000256" key="4">
    <source>
        <dbReference type="ARBA" id="ARBA00022475"/>
    </source>
</evidence>
<gene>
    <name evidence="10" type="ORF">HQN79_10745</name>
</gene>
<protein>
    <recommendedName>
        <fullName evidence="3">Protein PsiE</fullName>
    </recommendedName>
</protein>
<organism evidence="10 11">
    <name type="scientific">Thiomicrorhabdus xiamenensis</name>
    <dbReference type="NCBI Taxonomy" id="2739063"/>
    <lineage>
        <taxon>Bacteria</taxon>
        <taxon>Pseudomonadati</taxon>
        <taxon>Pseudomonadota</taxon>
        <taxon>Gammaproteobacteria</taxon>
        <taxon>Thiotrichales</taxon>
        <taxon>Piscirickettsiaceae</taxon>
        <taxon>Thiomicrorhabdus</taxon>
    </lineage>
</organism>
<dbReference type="InterPro" id="IPR020948">
    <property type="entry name" value="P_starv_induced_PsiE-like"/>
</dbReference>
<keyword evidence="4" id="KW-1003">Cell membrane</keyword>
<proteinExistence type="inferred from homology"/>
<sequence length="162" mass="18201">MSDYEIHQESDKKVDSQNSAHTSKPTDRRPIQDRVLSGIIHVAEYFGLLVIAIATIFAGMTEVYQMALAGEVTLGDLLLLFLYLEVLAMVGIYLKSGKLPIRFPIYIAIVALARLLILDLKSLTEWEMIAIAGTITLLSFAVLVLRYGHIQFPYVMNRKKDD</sequence>
<evidence type="ECO:0000256" key="9">
    <source>
        <dbReference type="SAM" id="Phobius"/>
    </source>
</evidence>
<dbReference type="InterPro" id="IPR009315">
    <property type="entry name" value="P_starv_induced_PsiE"/>
</dbReference>
<evidence type="ECO:0000313" key="10">
    <source>
        <dbReference type="EMBL" id="QKI90016.1"/>
    </source>
</evidence>
<dbReference type="Proteomes" id="UP000504724">
    <property type="component" value="Chromosome"/>
</dbReference>
<evidence type="ECO:0000256" key="8">
    <source>
        <dbReference type="SAM" id="MobiDB-lite"/>
    </source>
</evidence>
<feature type="transmembrane region" description="Helical" evidence="9">
    <location>
        <begin position="101"/>
        <end position="117"/>
    </location>
</feature>
<evidence type="ECO:0000256" key="1">
    <source>
        <dbReference type="ARBA" id="ARBA00004429"/>
    </source>
</evidence>